<feature type="compositionally biased region" description="Low complexity" evidence="1">
    <location>
        <begin position="1"/>
        <end position="13"/>
    </location>
</feature>
<proteinExistence type="predicted"/>
<reference evidence="2" key="1">
    <citation type="submission" date="2025-08" db="UniProtKB">
        <authorList>
            <consortium name="Ensembl"/>
        </authorList>
    </citation>
    <scope>IDENTIFICATION</scope>
</reference>
<dbReference type="Ensembl" id="ENSSANT00000007265.1">
    <property type="protein sequence ID" value="ENSSANP00000006755.1"/>
    <property type="gene ID" value="ENSSANG00000003842.1"/>
</dbReference>
<sequence>MSNTSSCSSSGETSPDDTPRGGGTIRVYLPNKQRTVVRV</sequence>
<evidence type="ECO:0000256" key="1">
    <source>
        <dbReference type="SAM" id="MobiDB-lite"/>
    </source>
</evidence>
<evidence type="ECO:0000313" key="3">
    <source>
        <dbReference type="Proteomes" id="UP000472260"/>
    </source>
</evidence>
<reference evidence="2" key="2">
    <citation type="submission" date="2025-09" db="UniProtKB">
        <authorList>
            <consortium name="Ensembl"/>
        </authorList>
    </citation>
    <scope>IDENTIFICATION</scope>
</reference>
<dbReference type="AlphaFoldDB" id="A0A671KL28"/>
<name>A0A671KL28_9TELE</name>
<protein>
    <submittedName>
        <fullName evidence="2">Uncharacterized protein</fullName>
    </submittedName>
</protein>
<evidence type="ECO:0000313" key="2">
    <source>
        <dbReference type="Ensembl" id="ENSSANP00000006755.1"/>
    </source>
</evidence>
<accession>A0A671KL28</accession>
<dbReference type="Proteomes" id="UP000472260">
    <property type="component" value="Unassembled WGS sequence"/>
</dbReference>
<feature type="region of interest" description="Disordered" evidence="1">
    <location>
        <begin position="1"/>
        <end position="39"/>
    </location>
</feature>
<organism evidence="2 3">
    <name type="scientific">Sinocyclocheilus anshuiensis</name>
    <dbReference type="NCBI Taxonomy" id="1608454"/>
    <lineage>
        <taxon>Eukaryota</taxon>
        <taxon>Metazoa</taxon>
        <taxon>Chordata</taxon>
        <taxon>Craniata</taxon>
        <taxon>Vertebrata</taxon>
        <taxon>Euteleostomi</taxon>
        <taxon>Actinopterygii</taxon>
        <taxon>Neopterygii</taxon>
        <taxon>Teleostei</taxon>
        <taxon>Ostariophysi</taxon>
        <taxon>Cypriniformes</taxon>
        <taxon>Cyprinidae</taxon>
        <taxon>Cyprininae</taxon>
        <taxon>Sinocyclocheilus</taxon>
    </lineage>
</organism>
<keyword evidence="3" id="KW-1185">Reference proteome</keyword>